<dbReference type="OrthoDB" id="3690786at2"/>
<dbReference type="EMBL" id="VCLA01000164">
    <property type="protein sequence ID" value="MQT03175.1"/>
    <property type="molecule type" value="Genomic_DNA"/>
</dbReference>
<accession>A0A646KLT2</accession>
<evidence type="ECO:0000313" key="1">
    <source>
        <dbReference type="EMBL" id="MQT03175.1"/>
    </source>
</evidence>
<organism evidence="1 2">
    <name type="scientific">Streptomyces jumonjinensis</name>
    <dbReference type="NCBI Taxonomy" id="1945"/>
    <lineage>
        <taxon>Bacteria</taxon>
        <taxon>Bacillati</taxon>
        <taxon>Actinomycetota</taxon>
        <taxon>Actinomycetes</taxon>
        <taxon>Kitasatosporales</taxon>
        <taxon>Streptomycetaceae</taxon>
        <taxon>Streptomyces</taxon>
    </lineage>
</organism>
<dbReference type="AlphaFoldDB" id="A0A646KLT2"/>
<keyword evidence="2" id="KW-1185">Reference proteome</keyword>
<dbReference type="RefSeq" id="WP_153524731.1">
    <property type="nucleotide sequence ID" value="NZ_JBEPDZ010000017.1"/>
</dbReference>
<reference evidence="1 2" key="1">
    <citation type="submission" date="2019-05" db="EMBL/GenBank/DDBJ databases">
        <title>Comparative genomics and metabolomics analyses of clavulanic acid producing Streptomyces species provides insight into specialized metabolism and evolution of beta-lactam biosynthetic gene clusters.</title>
        <authorList>
            <person name="Moore M.A."/>
            <person name="Cruz-Morales P."/>
            <person name="Barona Gomez F."/>
            <person name="Kapil T."/>
        </authorList>
    </citation>
    <scope>NUCLEOTIDE SEQUENCE [LARGE SCALE GENOMIC DNA]</scope>
    <source>
        <strain evidence="1 2">NRRL 5741</strain>
    </source>
</reference>
<name>A0A646KLT2_STRJU</name>
<evidence type="ECO:0008006" key="3">
    <source>
        <dbReference type="Google" id="ProtNLM"/>
    </source>
</evidence>
<evidence type="ECO:0000313" key="2">
    <source>
        <dbReference type="Proteomes" id="UP000419138"/>
    </source>
</evidence>
<comment type="caution">
    <text evidence="1">The sequence shown here is derived from an EMBL/GenBank/DDBJ whole genome shotgun (WGS) entry which is preliminary data.</text>
</comment>
<proteinExistence type="predicted"/>
<protein>
    <recommendedName>
        <fullName evidence="3">Tail terminator</fullName>
    </recommendedName>
</protein>
<sequence length="155" mass="16231">MATSAVPAAVAALLEILRAAPGLAGVRVLDGPPSNNLTERDRIYVGWQPGGDTAVALAQSFAYAGARRRDEEFTISGYAESRAGDKDISLRRNKVFNIVAAVETALRATDTAPDAPTLNGTVLWAHLTTGDLLQEQGPDGALAGLAFTIACRARI</sequence>
<dbReference type="Proteomes" id="UP000419138">
    <property type="component" value="Unassembled WGS sequence"/>
</dbReference>
<gene>
    <name evidence="1" type="ORF">FF041_24185</name>
</gene>